<accession>A0A835N8V5</accession>
<reference evidence="1 2" key="1">
    <citation type="submission" date="2020-10" db="EMBL/GenBank/DDBJ databases">
        <title>Plant Genome Project.</title>
        <authorList>
            <person name="Zhang R.-G."/>
        </authorList>
    </citation>
    <scope>NUCLEOTIDE SEQUENCE [LARGE SCALE GENOMIC DNA]</scope>
    <source>
        <strain evidence="1">FAFU-HL-1</strain>
        <tissue evidence="1">Leaf</tissue>
    </source>
</reference>
<gene>
    <name evidence="1" type="ORF">SADUNF_Sadunf02G0200000</name>
</gene>
<keyword evidence="2" id="KW-1185">Reference proteome</keyword>
<dbReference type="Proteomes" id="UP000657918">
    <property type="component" value="Unassembled WGS sequence"/>
</dbReference>
<comment type="caution">
    <text evidence="1">The sequence shown here is derived from an EMBL/GenBank/DDBJ whole genome shotgun (WGS) entry which is preliminary data.</text>
</comment>
<dbReference type="EMBL" id="JADGMS010000002">
    <property type="protein sequence ID" value="KAF9688466.1"/>
    <property type="molecule type" value="Genomic_DNA"/>
</dbReference>
<evidence type="ECO:0000313" key="1">
    <source>
        <dbReference type="EMBL" id="KAF9688466.1"/>
    </source>
</evidence>
<name>A0A835N8V5_9ROSI</name>
<protein>
    <submittedName>
        <fullName evidence="1">Uncharacterized protein</fullName>
    </submittedName>
</protein>
<organism evidence="1 2">
    <name type="scientific">Salix dunnii</name>
    <dbReference type="NCBI Taxonomy" id="1413687"/>
    <lineage>
        <taxon>Eukaryota</taxon>
        <taxon>Viridiplantae</taxon>
        <taxon>Streptophyta</taxon>
        <taxon>Embryophyta</taxon>
        <taxon>Tracheophyta</taxon>
        <taxon>Spermatophyta</taxon>
        <taxon>Magnoliopsida</taxon>
        <taxon>eudicotyledons</taxon>
        <taxon>Gunneridae</taxon>
        <taxon>Pentapetalae</taxon>
        <taxon>rosids</taxon>
        <taxon>fabids</taxon>
        <taxon>Malpighiales</taxon>
        <taxon>Salicaceae</taxon>
        <taxon>Saliceae</taxon>
        <taxon>Salix</taxon>
    </lineage>
</organism>
<proteinExistence type="predicted"/>
<evidence type="ECO:0000313" key="2">
    <source>
        <dbReference type="Proteomes" id="UP000657918"/>
    </source>
</evidence>
<sequence length="79" mass="8602">MSKNELAPEHVYIPVVLLVYASGEGQDSADMDQQNLGFVAGLDSVDLVSLTSDLPGWLVGLWMDQERGWGTHERVAQGT</sequence>
<dbReference type="AlphaFoldDB" id="A0A835N8V5"/>